<gene>
    <name evidence="1" type="ORF">EV665_1644</name>
</gene>
<dbReference type="AlphaFoldDB" id="A0A4R2BSM9"/>
<comment type="caution">
    <text evidence="1">The sequence shown here is derived from an EMBL/GenBank/DDBJ whole genome shotgun (WGS) entry which is preliminary data.</text>
</comment>
<proteinExistence type="predicted"/>
<keyword evidence="2" id="KW-1185">Reference proteome</keyword>
<reference evidence="1 2" key="1">
    <citation type="submission" date="2019-03" db="EMBL/GenBank/DDBJ databases">
        <title>Genomic Encyclopedia of Type Strains, Phase IV (KMG-IV): sequencing the most valuable type-strain genomes for metagenomic binning, comparative biology and taxonomic classification.</title>
        <authorList>
            <person name="Goeker M."/>
        </authorList>
    </citation>
    <scope>NUCLEOTIDE SEQUENCE [LARGE SCALE GENOMIC DNA]</scope>
    <source>
        <strain evidence="1 2">DSM 18401</strain>
    </source>
</reference>
<name>A0A4R2BSM9_SHIGR</name>
<protein>
    <submittedName>
        <fullName evidence="1">Uncharacterized protein</fullName>
    </submittedName>
</protein>
<dbReference type="Proteomes" id="UP000295351">
    <property type="component" value="Unassembled WGS sequence"/>
</dbReference>
<evidence type="ECO:0000313" key="1">
    <source>
        <dbReference type="EMBL" id="TCN30536.1"/>
    </source>
</evidence>
<dbReference type="RefSeq" id="WP_133037215.1">
    <property type="nucleotide sequence ID" value="NZ_BAABEI010000012.1"/>
</dbReference>
<organism evidence="1 2">
    <name type="scientific">Shinella granuli</name>
    <dbReference type="NCBI Taxonomy" id="323621"/>
    <lineage>
        <taxon>Bacteria</taxon>
        <taxon>Pseudomonadati</taxon>
        <taxon>Pseudomonadota</taxon>
        <taxon>Alphaproteobacteria</taxon>
        <taxon>Hyphomicrobiales</taxon>
        <taxon>Rhizobiaceae</taxon>
        <taxon>Shinella</taxon>
    </lineage>
</organism>
<evidence type="ECO:0000313" key="2">
    <source>
        <dbReference type="Proteomes" id="UP000295351"/>
    </source>
</evidence>
<sequence length="94" mass="10650">MNFDTWKDLPSRKKAIWPAASKGYMEPQQMVMISLDADLAAWLVHYIVGQSSFSSDLEETIITALRVIRGDLNSDQLKELQMLAQRRGATPKEP</sequence>
<dbReference type="EMBL" id="SLVX01000064">
    <property type="protein sequence ID" value="TCN30536.1"/>
    <property type="molecule type" value="Genomic_DNA"/>
</dbReference>
<accession>A0A4R2BSM9</accession>